<dbReference type="InterPro" id="IPR025375">
    <property type="entry name" value="DUF4365"/>
</dbReference>
<sequence>MMLVMTIPQQPSASAIATLAANGCKARFGVAYLRAVFSQAGVGFTETSIDEDVLAIDGMVEFEVSVARIQVKCTGKFRINSGETATWPAEQHWWDRWHKSKIPVYFVLVVVDPDHQPGWLDHRPDGTLHRAAAFWVRVDKMSQAAGIKVPKSQRLTADTLRSWAAEVDSGYTPAAGGDGDG</sequence>
<reference evidence="2 3" key="1">
    <citation type="submission" date="2018-07" db="EMBL/GenBank/DDBJ databases">
        <authorList>
            <person name="Ye Y."/>
        </authorList>
    </citation>
    <scope>NUCLEOTIDE SEQUENCE [LARGE SCALE GENOMIC DNA]</scope>
    <source>
        <strain evidence="3">H14(2018)</strain>
    </source>
</reference>
<proteinExistence type="predicted"/>
<evidence type="ECO:0000313" key="3">
    <source>
        <dbReference type="Proteomes" id="UP000253958"/>
    </source>
</evidence>
<organism evidence="2 3">
    <name type="scientific">Micromonospora aurantiaca</name>
    <name type="common">nom. illeg.</name>
    <dbReference type="NCBI Taxonomy" id="47850"/>
    <lineage>
        <taxon>Bacteria</taxon>
        <taxon>Bacillati</taxon>
        <taxon>Actinomycetota</taxon>
        <taxon>Actinomycetes</taxon>
        <taxon>Micromonosporales</taxon>
        <taxon>Micromonosporaceae</taxon>
        <taxon>Micromonospora</taxon>
    </lineage>
</organism>
<dbReference type="AlphaFoldDB" id="A0A6N3JUZ4"/>
<name>A0A6N3JUZ4_9ACTN</name>
<accession>A0A6N3JUZ4</accession>
<feature type="domain" description="DUF4365" evidence="1">
    <location>
        <begin position="27"/>
        <end position="164"/>
    </location>
</feature>
<protein>
    <submittedName>
        <fullName evidence="2">DUF4365 domain-containing protein</fullName>
    </submittedName>
</protein>
<dbReference type="Proteomes" id="UP000253958">
    <property type="component" value="Chromosome"/>
</dbReference>
<gene>
    <name evidence="2" type="ORF">DVH21_04665</name>
</gene>
<evidence type="ECO:0000313" key="2">
    <source>
        <dbReference type="EMBL" id="AXH89280.1"/>
    </source>
</evidence>
<dbReference type="EMBL" id="CP031263">
    <property type="protein sequence ID" value="AXH89280.1"/>
    <property type="molecule type" value="Genomic_DNA"/>
</dbReference>
<dbReference type="Pfam" id="PF14280">
    <property type="entry name" value="DUF4365"/>
    <property type="match status" value="1"/>
</dbReference>
<evidence type="ECO:0000259" key="1">
    <source>
        <dbReference type="Pfam" id="PF14280"/>
    </source>
</evidence>
<reference evidence="2 3" key="2">
    <citation type="submission" date="2018-08" db="EMBL/GenBank/DDBJ databases">
        <title>Streptomyces kandeliansis sp. nov., an endophytic bacterium isolated from mangrove plant.</title>
        <authorList>
            <person name="Wang R."/>
        </authorList>
    </citation>
    <scope>NUCLEOTIDE SEQUENCE [LARGE SCALE GENOMIC DNA]</scope>
    <source>
        <strain evidence="3">H14(2018)</strain>
    </source>
</reference>